<name>A0A0P1IUB5_9RHOB</name>
<dbReference type="RefSeq" id="WP_058282661.1">
    <property type="nucleotide sequence ID" value="NZ_CYUD01000009.1"/>
</dbReference>
<dbReference type="OrthoDB" id="7870971at2"/>
<keyword evidence="2" id="KW-1185">Reference proteome</keyword>
<sequence length="198" mass="21605">MSIAHLLEDFTLQAGGGKLHLLDEDALEEQRLAAFEQGYSAGWEDAVQAQEQSRGQVSDGLARSLEDMSFTYHEAVARMTLSLEPMFQSLVNAVLPETLDRGFAAQLAEQLIEMAREQIGQPMQIFVPKGRAAEVEALLPQELSSPTRVVEDPAMEPGQARLQVGTTQREVDCSGLLASVAGAFDAYVFEAKEAVNHE</sequence>
<dbReference type="EMBL" id="CYUD01000009">
    <property type="protein sequence ID" value="CUK07728.1"/>
    <property type="molecule type" value="Genomic_DNA"/>
</dbReference>
<proteinExistence type="predicted"/>
<dbReference type="AlphaFoldDB" id="A0A0P1IUB5"/>
<evidence type="ECO:0000313" key="1">
    <source>
        <dbReference type="EMBL" id="CUK07728.1"/>
    </source>
</evidence>
<organism evidence="1 2">
    <name type="scientific">Ruegeria denitrificans</name>
    <dbReference type="NCBI Taxonomy" id="1715692"/>
    <lineage>
        <taxon>Bacteria</taxon>
        <taxon>Pseudomonadati</taxon>
        <taxon>Pseudomonadota</taxon>
        <taxon>Alphaproteobacteria</taxon>
        <taxon>Rhodobacterales</taxon>
        <taxon>Roseobacteraceae</taxon>
        <taxon>Ruegeria</taxon>
    </lineage>
</organism>
<dbReference type="STRING" id="1715692.RUE5091_02983"/>
<protein>
    <recommendedName>
        <fullName evidence="3">Flagellar assembly protein H</fullName>
    </recommendedName>
</protein>
<evidence type="ECO:0008006" key="3">
    <source>
        <dbReference type="Google" id="ProtNLM"/>
    </source>
</evidence>
<evidence type="ECO:0000313" key="2">
    <source>
        <dbReference type="Proteomes" id="UP000051260"/>
    </source>
</evidence>
<reference evidence="2" key="1">
    <citation type="submission" date="2015-09" db="EMBL/GenBank/DDBJ databases">
        <authorList>
            <person name="Rodrigo-Torres L."/>
            <person name="Arahal D.R."/>
        </authorList>
    </citation>
    <scope>NUCLEOTIDE SEQUENCE [LARGE SCALE GENOMIC DNA]</scope>
    <source>
        <strain evidence="2">CECT 5091</strain>
    </source>
</reference>
<accession>A0A0P1IUB5</accession>
<dbReference type="Proteomes" id="UP000051260">
    <property type="component" value="Unassembled WGS sequence"/>
</dbReference>
<gene>
    <name evidence="1" type="ORF">RUE5091_02983</name>
</gene>